<evidence type="ECO:0000259" key="8">
    <source>
        <dbReference type="Pfam" id="PF12830"/>
    </source>
</evidence>
<dbReference type="GO" id="GO:0090694">
    <property type="term" value="C:Scc2-Scc4 cohesin loading complex"/>
    <property type="evidence" value="ECO:0007669"/>
    <property type="project" value="TreeGrafter"/>
</dbReference>
<dbReference type="EMBL" id="MTSL01000205">
    <property type="protein sequence ID" value="PJF16847.1"/>
    <property type="molecule type" value="Genomic_DNA"/>
</dbReference>
<dbReference type="GO" id="GO:0003682">
    <property type="term" value="F:chromatin binding"/>
    <property type="evidence" value="ECO:0007669"/>
    <property type="project" value="TreeGrafter"/>
</dbReference>
<dbReference type="PANTHER" id="PTHR21704:SF18">
    <property type="entry name" value="NIPPED-B-LIKE PROTEIN"/>
    <property type="match status" value="1"/>
</dbReference>
<evidence type="ECO:0000313" key="9">
    <source>
        <dbReference type="EMBL" id="PJF16847.1"/>
    </source>
</evidence>
<reference evidence="9 10" key="1">
    <citation type="submission" date="2016-10" db="EMBL/GenBank/DDBJ databases">
        <title>The genome of Paramicrosporidium saccamoebae is the missing link in understanding Cryptomycota and Microsporidia evolution.</title>
        <authorList>
            <person name="Quandt C.A."/>
            <person name="Beaudet D."/>
            <person name="Corsaro D."/>
            <person name="Michel R."/>
            <person name="Corradi N."/>
            <person name="James T."/>
        </authorList>
    </citation>
    <scope>NUCLEOTIDE SEQUENCE [LARGE SCALE GENOMIC DNA]</scope>
    <source>
        <strain evidence="9 10">KSL3</strain>
    </source>
</reference>
<dbReference type="GO" id="GO:1990414">
    <property type="term" value="P:replication-born double-strand break repair via sister chromatid exchange"/>
    <property type="evidence" value="ECO:0007669"/>
    <property type="project" value="TreeGrafter"/>
</dbReference>
<dbReference type="InterPro" id="IPR024986">
    <property type="entry name" value="Nipped-B_C"/>
</dbReference>
<comment type="subcellular location">
    <subcellularLocation>
        <location evidence="1 6">Nucleus</location>
    </subcellularLocation>
</comment>
<feature type="region of interest" description="Disordered" evidence="7">
    <location>
        <begin position="1126"/>
        <end position="1184"/>
    </location>
</feature>
<dbReference type="InterPro" id="IPR011989">
    <property type="entry name" value="ARM-like"/>
</dbReference>
<proteinExistence type="inferred from homology"/>
<keyword evidence="3 6" id="KW-0677">Repeat</keyword>
<comment type="caution">
    <text evidence="9">The sequence shown here is derived from an EMBL/GenBank/DDBJ whole genome shotgun (WGS) entry which is preliminary data.</text>
</comment>
<evidence type="ECO:0000256" key="4">
    <source>
        <dbReference type="ARBA" id="ARBA00023242"/>
    </source>
</evidence>
<evidence type="ECO:0000256" key="3">
    <source>
        <dbReference type="ARBA" id="ARBA00022737"/>
    </source>
</evidence>
<dbReference type="InterPro" id="IPR033031">
    <property type="entry name" value="Scc2/Nipped-B"/>
</dbReference>
<dbReference type="GO" id="GO:0140588">
    <property type="term" value="P:chromatin looping"/>
    <property type="evidence" value="ECO:0007669"/>
    <property type="project" value="InterPro"/>
</dbReference>
<dbReference type="Pfam" id="PF12765">
    <property type="entry name" value="Cohesin_HEAT"/>
    <property type="match status" value="1"/>
</dbReference>
<dbReference type="AlphaFoldDB" id="A0A2H9TGE0"/>
<evidence type="ECO:0000256" key="5">
    <source>
        <dbReference type="ARBA" id="ARBA00023306"/>
    </source>
</evidence>
<dbReference type="STRING" id="1246581.A0A2H9TGE0"/>
<dbReference type="GO" id="GO:0061775">
    <property type="term" value="F:cohesin loader activity"/>
    <property type="evidence" value="ECO:0007669"/>
    <property type="project" value="InterPro"/>
</dbReference>
<keyword evidence="10" id="KW-1185">Reference proteome</keyword>
<gene>
    <name evidence="9" type="ORF">PSACC_03349</name>
</gene>
<name>A0A2H9TGE0_9FUNG</name>
<dbReference type="OrthoDB" id="418242at2759"/>
<evidence type="ECO:0000256" key="2">
    <source>
        <dbReference type="ARBA" id="ARBA00009252"/>
    </source>
</evidence>
<dbReference type="InterPro" id="IPR016024">
    <property type="entry name" value="ARM-type_fold"/>
</dbReference>
<dbReference type="GO" id="GO:0071169">
    <property type="term" value="P:establishment of protein localization to chromatin"/>
    <property type="evidence" value="ECO:0007669"/>
    <property type="project" value="TreeGrafter"/>
</dbReference>
<dbReference type="Gene3D" id="1.25.10.10">
    <property type="entry name" value="Leucine-rich Repeat Variant"/>
    <property type="match status" value="1"/>
</dbReference>
<dbReference type="PANTHER" id="PTHR21704">
    <property type="entry name" value="NIPPED-B-LIKE PROTEIN DELANGIN SCC2-RELATED"/>
    <property type="match status" value="1"/>
</dbReference>
<dbReference type="Proteomes" id="UP000240830">
    <property type="component" value="Unassembled WGS sequence"/>
</dbReference>
<keyword evidence="4 6" id="KW-0539">Nucleus</keyword>
<sequence length="1184" mass="131684">MNTAEPIVGGMVSGTPLTPESEDWDKSSVLRDMSALRPKIVLRIGNRPDNSVEESETQRQAVPKVRIKVSKKQPVAVKEIAPPVDNTLDIINVPLGEVGEQVISKYLLSQQRPEIPSKLSERIMDYLETFQSIETVGLAALCLLGGRLQDKIKAKLAPRIESVWEVLRSSIPVKDQVCLLRVGLSELVAFIQTVKVDEAWLLSLSTSCVKSLNSMNLDQDIIGLLVELLVVSSSKSNVIRGHVIDESMALEDASLVQCLDIERLSLPWYVAFLIMDFTHRLQCIPSEEAKQKPKLSAFLAALDQFFSSIDSLTIKMLDWLEKVAKGAVQLSLLPSWLPTVIIVKHIYSLVLKALMSKDLKSDIRLRLLDIGGTIVAAFRKVETLGITASVPPYQALAAFSDSVRADFVNRRIVSERLCMIFGIGDFKDLLDNIEYDAQLGCFLKSFDVGPSSDKFLGLLLQSLNDPGPLIRARSIKEFQRIIKLDDPIVKNEHFIATIQRRIDDASPSVRESAIDFIVAIRHSDAKDVIILVLDKFSDSSLSVRKKAIKLASDYLIQHPDDANSADIKAALLCECVSDIKVSADLAFSNTLSNWISPIIKSLETVKVDGNTVVWRQTLALFTADIVKTIRSPRSDLNLFKAFFAKLSFDPMHGPLFVEVCEGIVDLLFETLVSSIEEGSTSATKFILASLVTIIGDRDVGVSKHFRLICSLILSDDPETVEHSLLLVQRCLQGDDHLIYRQDPELCGNLFKLAFRGSEAIIRGSLMCLFDIAKTSTQVKSQLGAMFNKMTKFIAAKSKVQDPETVHLLCRGVLGACLIARMGKDLGFSWPITTNAAVHLVSLVKENPNRLVDVFCNVSIAELIVADPLSSLQEPMHQMIMDGLDNGCESSILALLKGFHEMLKKDKQASHESSFVVDAEAKLDYSSSLSTVYQNFLVSIRNTARIPNPEVIESCGLLLASMLRRGMSHPHALVPHVLRLWQCPWPKAAARLHEVCIEVVDRFEAYVSSSLSQVVKLSYEWGSQIQPDMKGYVLDEDNLAQSYYSPLYEALKTKTKRLDLISALLREMEHPDPDLNYIQFVSEALAELSYKTMDEVSVVIKRLSDIVAFDDDLHDETPKIIEQLVTDSKGGGMQQSSGATTLPKKKRTFETRLLNRRPKSSIKKRRKTTNDSMCVSDPEESELED</sequence>
<dbReference type="GO" id="GO:0034087">
    <property type="term" value="P:establishment of mitotic sister chromatid cohesion"/>
    <property type="evidence" value="ECO:0007669"/>
    <property type="project" value="TreeGrafter"/>
</dbReference>
<accession>A0A2H9TGE0</accession>
<evidence type="ECO:0000313" key="10">
    <source>
        <dbReference type="Proteomes" id="UP000240830"/>
    </source>
</evidence>
<dbReference type="InterPro" id="IPR026003">
    <property type="entry name" value="Cohesin_HEAT"/>
</dbReference>
<evidence type="ECO:0000256" key="6">
    <source>
        <dbReference type="RuleBase" id="RU364107"/>
    </source>
</evidence>
<dbReference type="Pfam" id="PF12830">
    <property type="entry name" value="Nipped-B_C"/>
    <property type="match status" value="1"/>
</dbReference>
<organism evidence="9 10">
    <name type="scientific">Paramicrosporidium saccamoebae</name>
    <dbReference type="NCBI Taxonomy" id="1246581"/>
    <lineage>
        <taxon>Eukaryota</taxon>
        <taxon>Fungi</taxon>
        <taxon>Fungi incertae sedis</taxon>
        <taxon>Cryptomycota</taxon>
        <taxon>Cryptomycota incertae sedis</taxon>
        <taxon>Paramicrosporidium</taxon>
    </lineage>
</organism>
<feature type="region of interest" description="Disordered" evidence="7">
    <location>
        <begin position="1"/>
        <end position="24"/>
    </location>
</feature>
<keyword evidence="5 6" id="KW-0131">Cell cycle</keyword>
<dbReference type="SUPFAM" id="SSF48371">
    <property type="entry name" value="ARM repeat"/>
    <property type="match status" value="1"/>
</dbReference>
<dbReference type="GO" id="GO:0010468">
    <property type="term" value="P:regulation of gene expression"/>
    <property type="evidence" value="ECO:0007669"/>
    <property type="project" value="InterPro"/>
</dbReference>
<evidence type="ECO:0000256" key="1">
    <source>
        <dbReference type="ARBA" id="ARBA00004123"/>
    </source>
</evidence>
<feature type="domain" description="Sister chromatid cohesion C-terminal" evidence="8">
    <location>
        <begin position="929"/>
        <end position="1103"/>
    </location>
</feature>
<evidence type="ECO:0000256" key="7">
    <source>
        <dbReference type="SAM" id="MobiDB-lite"/>
    </source>
</evidence>
<protein>
    <recommendedName>
        <fullName evidence="6">Sister chromatid cohesion protein</fullName>
    </recommendedName>
</protein>
<comment type="similarity">
    <text evidence="2 6">Belongs to the SCC2/Nipped-B family.</text>
</comment>
<feature type="compositionally biased region" description="Basic residues" evidence="7">
    <location>
        <begin position="1153"/>
        <end position="1166"/>
    </location>
</feature>